<evidence type="ECO:0000313" key="2">
    <source>
        <dbReference type="Proteomes" id="UP001162891"/>
    </source>
</evidence>
<dbReference type="InterPro" id="IPR008914">
    <property type="entry name" value="PEBP"/>
</dbReference>
<sequence length="376" mass="38029">MQQRPTLLAPAAVAMRLLLPLVLALAAAALLAGCGSDKFDLSSPQVAPGGTVSAEQVFDGFGCTGGNVSPELRWKHVPAGTKSFAVTVFDPDAPTGSGFWHWTIFDIPASASSLARDAGKPGNGVAPAGSVQGYTDFGASGYGGPCPPAGDPAHRYVFTIHALKVDSLGLDANAPGALVSFSARANEIASTSFTAKYGRPGTPTSHEIPPTVSGFTLSSAEVPAGGTVPAEQVFDGFGCTGANVSPGLEWTGAPQGTEGFVLTMYDPDAPTGSGFWHWLVFDIPATATSIPKGAGIPGASPAGGTQGYTDFGVSAYGGPCPPAGDKPHRYVFTLYAVKSADLASQGLGPTSTGGLIGFVTRSAALARAEFTATYGR</sequence>
<name>A0ABM7WPC0_9BACT</name>
<dbReference type="PROSITE" id="PS51257">
    <property type="entry name" value="PROKAR_LIPOPROTEIN"/>
    <property type="match status" value="1"/>
</dbReference>
<keyword evidence="2" id="KW-1185">Reference proteome</keyword>
<dbReference type="CDD" id="cd00865">
    <property type="entry name" value="PEBP_bact_arch"/>
    <property type="match status" value="2"/>
</dbReference>
<evidence type="ECO:0008006" key="3">
    <source>
        <dbReference type="Google" id="ProtNLM"/>
    </source>
</evidence>
<dbReference type="InterPro" id="IPR005247">
    <property type="entry name" value="YbhB_YbcL/LppC-like"/>
</dbReference>
<protein>
    <recommendedName>
        <fullName evidence="3">YbhB/YbcL family Raf kinase inhibitor-like protein</fullName>
    </recommendedName>
</protein>
<dbReference type="Pfam" id="PF01161">
    <property type="entry name" value="PBP"/>
    <property type="match status" value="2"/>
</dbReference>
<proteinExistence type="predicted"/>
<dbReference type="Proteomes" id="UP001162891">
    <property type="component" value="Chromosome"/>
</dbReference>
<dbReference type="InterPro" id="IPR036610">
    <property type="entry name" value="PEBP-like_sf"/>
</dbReference>
<dbReference type="Gene3D" id="3.90.280.10">
    <property type="entry name" value="PEBP-like"/>
    <property type="match status" value="2"/>
</dbReference>
<evidence type="ECO:0000313" key="1">
    <source>
        <dbReference type="EMBL" id="BDG01316.1"/>
    </source>
</evidence>
<dbReference type="RefSeq" id="WP_248357742.1">
    <property type="nucleotide sequence ID" value="NZ_AP025591.1"/>
</dbReference>
<dbReference type="PANTHER" id="PTHR30289:SF1">
    <property type="entry name" value="PEBP (PHOSPHATIDYLETHANOLAMINE-BINDING PROTEIN) FAMILY PROTEIN"/>
    <property type="match status" value="1"/>
</dbReference>
<organism evidence="1 2">
    <name type="scientific">Anaeromyxobacter oryzae</name>
    <dbReference type="NCBI Taxonomy" id="2918170"/>
    <lineage>
        <taxon>Bacteria</taxon>
        <taxon>Pseudomonadati</taxon>
        <taxon>Myxococcota</taxon>
        <taxon>Myxococcia</taxon>
        <taxon>Myxococcales</taxon>
        <taxon>Cystobacterineae</taxon>
        <taxon>Anaeromyxobacteraceae</taxon>
        <taxon>Anaeromyxobacter</taxon>
    </lineage>
</organism>
<reference evidence="2" key="1">
    <citation type="journal article" date="2022" name="Int. J. Syst. Evol. Microbiol.">
        <title>Anaeromyxobacter oryzae sp. nov., Anaeromyxobacter diazotrophicus sp. nov. and Anaeromyxobacter paludicola sp. nov., isolated from paddy soils.</title>
        <authorList>
            <person name="Itoh H."/>
            <person name="Xu Z."/>
            <person name="Mise K."/>
            <person name="Masuda Y."/>
            <person name="Ushijima N."/>
            <person name="Hayakawa C."/>
            <person name="Shiratori Y."/>
            <person name="Senoo K."/>
        </authorList>
    </citation>
    <scope>NUCLEOTIDE SEQUENCE [LARGE SCALE GENOMIC DNA]</scope>
    <source>
        <strain evidence="2">Red232</strain>
    </source>
</reference>
<dbReference type="NCBIfam" id="TIGR00481">
    <property type="entry name" value="YbhB/YbcL family Raf kinase inhibitor-like protein"/>
    <property type="match status" value="2"/>
</dbReference>
<gene>
    <name evidence="1" type="ORF">AMOR_03120</name>
</gene>
<accession>A0ABM7WPC0</accession>
<dbReference type="SUPFAM" id="SSF49777">
    <property type="entry name" value="PEBP-like"/>
    <property type="match status" value="2"/>
</dbReference>
<dbReference type="EMBL" id="AP025591">
    <property type="protein sequence ID" value="BDG01316.1"/>
    <property type="molecule type" value="Genomic_DNA"/>
</dbReference>
<dbReference type="PANTHER" id="PTHR30289">
    <property type="entry name" value="UNCHARACTERIZED PROTEIN YBCL-RELATED"/>
    <property type="match status" value="1"/>
</dbReference>